<name>A0A5N0TPL1_9MICO</name>
<reference evidence="3" key="1">
    <citation type="submission" date="2019-09" db="EMBL/GenBank/DDBJ databases">
        <title>Mumia zhuanghuii sp. nov. isolated from the intestinal contents of plateau pika (Ochotona curzoniae) in the Qinghai-Tibet plateau of China.</title>
        <authorList>
            <person name="Tian Z."/>
        </authorList>
    </citation>
    <scope>NUCLEOTIDE SEQUENCE [LARGE SCALE GENOMIC DNA]</scope>
    <source>
        <strain evidence="3">L-033</strain>
    </source>
</reference>
<comment type="caution">
    <text evidence="2">The sequence shown here is derived from an EMBL/GenBank/DDBJ whole genome shotgun (WGS) entry which is preliminary data.</text>
</comment>
<dbReference type="PANTHER" id="PTHR36849">
    <property type="entry name" value="CYTOPLASMIC PROTEIN-RELATED"/>
    <property type="match status" value="1"/>
</dbReference>
<evidence type="ECO:0000256" key="1">
    <source>
        <dbReference type="SAM" id="MobiDB-lite"/>
    </source>
</evidence>
<dbReference type="Pfam" id="PF22752">
    <property type="entry name" value="DUF488-N3i"/>
    <property type="match status" value="1"/>
</dbReference>
<evidence type="ECO:0000313" key="3">
    <source>
        <dbReference type="Proteomes" id="UP000326838"/>
    </source>
</evidence>
<proteinExistence type="predicted"/>
<protein>
    <submittedName>
        <fullName evidence="2">DUF488 family protein</fullName>
    </submittedName>
</protein>
<gene>
    <name evidence="2" type="ORF">F6B40_01275</name>
</gene>
<feature type="region of interest" description="Disordered" evidence="1">
    <location>
        <begin position="1"/>
        <end position="23"/>
    </location>
</feature>
<sequence length="162" mass="18350">MRARDRSYGACRPTPVPPGPGGCRPTRLRCGAFRRRGDPVRRTPHPIRVRRVYDEPLRSDGSRVLVDRLWPRGVSREGAHLDEWLKQVAPSPELRTWYGHVPERFEEFTARYRRELDDPQSAEALQHLRELASAGPLTLLTATKDPAISEAAVLARILRGNG</sequence>
<evidence type="ECO:0000313" key="2">
    <source>
        <dbReference type="EMBL" id="KAA9135846.1"/>
    </source>
</evidence>
<organism evidence="2 3">
    <name type="scientific">Microbacterium caowuchunii</name>
    <dbReference type="NCBI Taxonomy" id="2614638"/>
    <lineage>
        <taxon>Bacteria</taxon>
        <taxon>Bacillati</taxon>
        <taxon>Actinomycetota</taxon>
        <taxon>Actinomycetes</taxon>
        <taxon>Micrococcales</taxon>
        <taxon>Microbacteriaceae</taxon>
        <taxon>Microbacterium</taxon>
    </lineage>
</organism>
<keyword evidence="3" id="KW-1185">Reference proteome</keyword>
<dbReference type="PANTHER" id="PTHR36849:SF1">
    <property type="entry name" value="CYTOPLASMIC PROTEIN"/>
    <property type="match status" value="1"/>
</dbReference>
<accession>A0A5N0TPL1</accession>
<dbReference type="Proteomes" id="UP000326838">
    <property type="component" value="Unassembled WGS sequence"/>
</dbReference>
<dbReference type="InterPro" id="IPR052552">
    <property type="entry name" value="YeaO-like"/>
</dbReference>
<dbReference type="AlphaFoldDB" id="A0A5N0TPL1"/>
<dbReference type="EMBL" id="VYUY01000003">
    <property type="protein sequence ID" value="KAA9135846.1"/>
    <property type="molecule type" value="Genomic_DNA"/>
</dbReference>